<reference evidence="3" key="1">
    <citation type="submission" date="2018-12" db="EMBL/GenBank/DDBJ databases">
        <title>Tengunoibacter tsumagoiensis gen. nov., sp. nov., Dictyobacter kobayashii sp. nov., D. alpinus sp. nov., and D. joshuensis sp. nov. and description of Dictyobacteraceae fam. nov. within the order Ktedonobacterales isolated from Tengu-no-mugimeshi.</title>
        <authorList>
            <person name="Wang C.M."/>
            <person name="Zheng Y."/>
            <person name="Sakai Y."/>
            <person name="Toyoda A."/>
            <person name="Minakuchi Y."/>
            <person name="Abe K."/>
            <person name="Yokota A."/>
            <person name="Yabe S."/>
        </authorList>
    </citation>
    <scope>NUCLEOTIDE SEQUENCE [LARGE SCALE GENOMIC DNA]</scope>
    <source>
        <strain evidence="3">Uno3</strain>
    </source>
</reference>
<organism evidence="2 3">
    <name type="scientific">Tengunoibacter tsumagoiensis</name>
    <dbReference type="NCBI Taxonomy" id="2014871"/>
    <lineage>
        <taxon>Bacteria</taxon>
        <taxon>Bacillati</taxon>
        <taxon>Chloroflexota</taxon>
        <taxon>Ktedonobacteria</taxon>
        <taxon>Ktedonobacterales</taxon>
        <taxon>Dictyobacteraceae</taxon>
        <taxon>Tengunoibacter</taxon>
    </lineage>
</organism>
<evidence type="ECO:0000256" key="1">
    <source>
        <dbReference type="SAM" id="Phobius"/>
    </source>
</evidence>
<keyword evidence="1" id="KW-0812">Transmembrane</keyword>
<dbReference type="PANTHER" id="PTHR38468:SF1">
    <property type="entry name" value="SLL0939 PROTEIN"/>
    <property type="match status" value="1"/>
</dbReference>
<keyword evidence="1" id="KW-0472">Membrane</keyword>
<feature type="transmembrane region" description="Helical" evidence="1">
    <location>
        <begin position="20"/>
        <end position="41"/>
    </location>
</feature>
<dbReference type="PANTHER" id="PTHR38468">
    <property type="entry name" value="SLL0939 PROTEIN"/>
    <property type="match status" value="1"/>
</dbReference>
<keyword evidence="1" id="KW-1133">Transmembrane helix</keyword>
<keyword evidence="3" id="KW-1185">Reference proteome</keyword>
<dbReference type="AlphaFoldDB" id="A0A401ZTU4"/>
<evidence type="ECO:0000313" key="3">
    <source>
        <dbReference type="Proteomes" id="UP000287352"/>
    </source>
</evidence>
<gene>
    <name evidence="2" type="ORF">KTT_01420</name>
</gene>
<dbReference type="InterPro" id="IPR012427">
    <property type="entry name" value="DUF1622"/>
</dbReference>
<proteinExistence type="predicted"/>
<evidence type="ECO:0000313" key="2">
    <source>
        <dbReference type="EMBL" id="GCE10283.1"/>
    </source>
</evidence>
<comment type="caution">
    <text evidence="2">The sequence shown here is derived from an EMBL/GenBank/DDBJ whole genome shotgun (WGS) entry which is preliminary data.</text>
</comment>
<sequence length="145" mass="16140">METVLKAWTGFLASGVEGVAGLIIALGALQAAVNALILFLIPKRRAGSMQERQTEYIRLQLGRWLALALEFELGADILRTAIAPTWAEIGQLAAIATIRTFLNYFLQKEIDRAAQIQFRPETPSPLHQFKQRESEMKNVPGNVLH</sequence>
<protein>
    <recommendedName>
        <fullName evidence="4">DUF1622 domain-containing protein</fullName>
    </recommendedName>
</protein>
<name>A0A401ZTU4_9CHLR</name>
<evidence type="ECO:0008006" key="4">
    <source>
        <dbReference type="Google" id="ProtNLM"/>
    </source>
</evidence>
<accession>A0A401ZTU4</accession>
<dbReference type="Proteomes" id="UP000287352">
    <property type="component" value="Unassembled WGS sequence"/>
</dbReference>
<dbReference type="EMBL" id="BIFR01000001">
    <property type="protein sequence ID" value="GCE10283.1"/>
    <property type="molecule type" value="Genomic_DNA"/>
</dbReference>
<dbReference type="Pfam" id="PF07784">
    <property type="entry name" value="DUF1622"/>
    <property type="match status" value="1"/>
</dbReference>